<dbReference type="EnsemblPlants" id="Pp3c21_18180V3.2">
    <property type="protein sequence ID" value="PAC:32915655.CDS.1"/>
    <property type="gene ID" value="Pp3c21_18180"/>
</dbReference>
<protein>
    <submittedName>
        <fullName evidence="1 2">Uncharacterized protein</fullName>
    </submittedName>
</protein>
<reference evidence="2" key="3">
    <citation type="submission" date="2020-12" db="UniProtKB">
        <authorList>
            <consortium name="EnsemblPlants"/>
        </authorList>
    </citation>
    <scope>IDENTIFICATION</scope>
</reference>
<proteinExistence type="predicted"/>
<dbReference type="Gramene" id="Pp3c21_18180V3.1">
    <property type="protein sequence ID" value="PAC:32915654.CDS.1"/>
    <property type="gene ID" value="Pp3c21_18180"/>
</dbReference>
<gene>
    <name evidence="1" type="ORF">PHYPA_026346</name>
</gene>
<reference evidence="1 3" key="2">
    <citation type="journal article" date="2018" name="Plant J.">
        <title>The Physcomitrella patens chromosome-scale assembly reveals moss genome structure and evolution.</title>
        <authorList>
            <person name="Lang D."/>
            <person name="Ullrich K.K."/>
            <person name="Murat F."/>
            <person name="Fuchs J."/>
            <person name="Jenkins J."/>
            <person name="Haas F.B."/>
            <person name="Piednoel M."/>
            <person name="Gundlach H."/>
            <person name="Van Bel M."/>
            <person name="Meyberg R."/>
            <person name="Vives C."/>
            <person name="Morata J."/>
            <person name="Symeonidi A."/>
            <person name="Hiss M."/>
            <person name="Muchero W."/>
            <person name="Kamisugi Y."/>
            <person name="Saleh O."/>
            <person name="Blanc G."/>
            <person name="Decker E.L."/>
            <person name="van Gessel N."/>
            <person name="Grimwood J."/>
            <person name="Hayes R.D."/>
            <person name="Graham S.W."/>
            <person name="Gunter L.E."/>
            <person name="McDaniel S.F."/>
            <person name="Hoernstein S.N.W."/>
            <person name="Larsson A."/>
            <person name="Li F.W."/>
            <person name="Perroud P.F."/>
            <person name="Phillips J."/>
            <person name="Ranjan P."/>
            <person name="Rokshar D.S."/>
            <person name="Rothfels C.J."/>
            <person name="Schneider L."/>
            <person name="Shu S."/>
            <person name="Stevenson D.W."/>
            <person name="Thummler F."/>
            <person name="Tillich M."/>
            <person name="Villarreal Aguilar J.C."/>
            <person name="Widiez T."/>
            <person name="Wong G.K."/>
            <person name="Wymore A."/>
            <person name="Zhang Y."/>
            <person name="Zimmer A.D."/>
            <person name="Quatrano R.S."/>
            <person name="Mayer K.F.X."/>
            <person name="Goodstein D."/>
            <person name="Casacuberta J.M."/>
            <person name="Vandepoele K."/>
            <person name="Reski R."/>
            <person name="Cuming A.C."/>
            <person name="Tuskan G.A."/>
            <person name="Maumus F."/>
            <person name="Salse J."/>
            <person name="Schmutz J."/>
            <person name="Rensing S.A."/>
        </authorList>
    </citation>
    <scope>NUCLEOTIDE SEQUENCE [LARGE SCALE GENOMIC DNA]</scope>
    <source>
        <strain evidence="2 3">cv. Gransden 2004</strain>
    </source>
</reference>
<sequence length="53" mass="6242">MFSLRTIVENNGNWKVLHCIWSLLQSFLLRQSVTVYLHTPSNYVHMHVKLLSS</sequence>
<accession>A0A2K1ISG4</accession>
<keyword evidence="3" id="KW-1185">Reference proteome</keyword>
<reference evidence="1 3" key="1">
    <citation type="journal article" date="2008" name="Science">
        <title>The Physcomitrella genome reveals evolutionary insights into the conquest of land by plants.</title>
        <authorList>
            <person name="Rensing S."/>
            <person name="Lang D."/>
            <person name="Zimmer A."/>
            <person name="Terry A."/>
            <person name="Salamov A."/>
            <person name="Shapiro H."/>
            <person name="Nishiyama T."/>
            <person name="Perroud P.-F."/>
            <person name="Lindquist E."/>
            <person name="Kamisugi Y."/>
            <person name="Tanahashi T."/>
            <person name="Sakakibara K."/>
            <person name="Fujita T."/>
            <person name="Oishi K."/>
            <person name="Shin-I T."/>
            <person name="Kuroki Y."/>
            <person name="Toyoda A."/>
            <person name="Suzuki Y."/>
            <person name="Hashimoto A."/>
            <person name="Yamaguchi K."/>
            <person name="Sugano A."/>
            <person name="Kohara Y."/>
            <person name="Fujiyama A."/>
            <person name="Anterola A."/>
            <person name="Aoki S."/>
            <person name="Ashton N."/>
            <person name="Barbazuk W.B."/>
            <person name="Barker E."/>
            <person name="Bennetzen J."/>
            <person name="Bezanilla M."/>
            <person name="Blankenship R."/>
            <person name="Cho S.H."/>
            <person name="Dutcher S."/>
            <person name="Estelle M."/>
            <person name="Fawcett J.A."/>
            <person name="Gundlach H."/>
            <person name="Hanada K."/>
            <person name="Heyl A."/>
            <person name="Hicks K.A."/>
            <person name="Hugh J."/>
            <person name="Lohr M."/>
            <person name="Mayer K."/>
            <person name="Melkozernov A."/>
            <person name="Murata T."/>
            <person name="Nelson D."/>
            <person name="Pils B."/>
            <person name="Prigge M."/>
            <person name="Reiss B."/>
            <person name="Renner T."/>
            <person name="Rombauts S."/>
            <person name="Rushton P."/>
            <person name="Sanderfoot A."/>
            <person name="Schween G."/>
            <person name="Shiu S.-H."/>
            <person name="Stueber K."/>
            <person name="Theodoulou F.L."/>
            <person name="Tu H."/>
            <person name="Van de Peer Y."/>
            <person name="Verrier P.J."/>
            <person name="Waters E."/>
            <person name="Wood A."/>
            <person name="Yang L."/>
            <person name="Cove D."/>
            <person name="Cuming A."/>
            <person name="Hasebe M."/>
            <person name="Lucas S."/>
            <person name="Mishler D.B."/>
            <person name="Reski R."/>
            <person name="Grigoriev I."/>
            <person name="Quatrano R.S."/>
            <person name="Boore J.L."/>
        </authorList>
    </citation>
    <scope>NUCLEOTIDE SEQUENCE [LARGE SCALE GENOMIC DNA]</scope>
    <source>
        <strain evidence="2 3">cv. Gransden 2004</strain>
    </source>
</reference>
<evidence type="ECO:0000313" key="3">
    <source>
        <dbReference type="Proteomes" id="UP000006727"/>
    </source>
</evidence>
<dbReference type="Gramene" id="Pp3c21_18180V3.2">
    <property type="protein sequence ID" value="PAC:32915655.CDS.1"/>
    <property type="gene ID" value="Pp3c21_18180"/>
</dbReference>
<dbReference type="Proteomes" id="UP000006727">
    <property type="component" value="Chromosome 21"/>
</dbReference>
<dbReference type="InParanoid" id="A0A2K1ISG4"/>
<organism evidence="1">
    <name type="scientific">Physcomitrium patens</name>
    <name type="common">Spreading-leaved earth moss</name>
    <name type="synonym">Physcomitrella patens</name>
    <dbReference type="NCBI Taxonomy" id="3218"/>
    <lineage>
        <taxon>Eukaryota</taxon>
        <taxon>Viridiplantae</taxon>
        <taxon>Streptophyta</taxon>
        <taxon>Embryophyta</taxon>
        <taxon>Bryophyta</taxon>
        <taxon>Bryophytina</taxon>
        <taxon>Bryopsida</taxon>
        <taxon>Funariidae</taxon>
        <taxon>Funariales</taxon>
        <taxon>Funariaceae</taxon>
        <taxon>Physcomitrium</taxon>
    </lineage>
</organism>
<dbReference type="EnsemblPlants" id="Pp3c21_18180V3.1">
    <property type="protein sequence ID" value="PAC:32915654.CDS.1"/>
    <property type="gene ID" value="Pp3c21_18180"/>
</dbReference>
<dbReference type="AlphaFoldDB" id="A0A2K1ISG4"/>
<dbReference type="EMBL" id="ABEU02000021">
    <property type="protein sequence ID" value="PNR32220.1"/>
    <property type="molecule type" value="Genomic_DNA"/>
</dbReference>
<evidence type="ECO:0000313" key="1">
    <source>
        <dbReference type="EMBL" id="PNR32220.1"/>
    </source>
</evidence>
<name>A0A2K1ISG4_PHYPA</name>
<evidence type="ECO:0000313" key="2">
    <source>
        <dbReference type="EnsemblPlants" id="PAC:32915654.CDS.1"/>
    </source>
</evidence>